<name>A0A9Q0YZP6_9ROSI</name>
<keyword evidence="6" id="KW-0808">Transferase</keyword>
<dbReference type="AlphaFoldDB" id="A0A9Q0YZP6"/>
<proteinExistence type="inferred from homology"/>
<dbReference type="InterPro" id="IPR002123">
    <property type="entry name" value="Plipid/glycerol_acylTrfase"/>
</dbReference>
<dbReference type="SUPFAM" id="SSF69593">
    <property type="entry name" value="Glycerol-3-phosphate (1)-acyltransferase"/>
    <property type="match status" value="1"/>
</dbReference>
<dbReference type="EC" id="2.3.1.51" evidence="5"/>
<evidence type="ECO:0000313" key="11">
    <source>
        <dbReference type="Proteomes" id="UP001151752"/>
    </source>
</evidence>
<evidence type="ECO:0000259" key="9">
    <source>
        <dbReference type="SMART" id="SM00563"/>
    </source>
</evidence>
<feature type="transmembrane region" description="Helical" evidence="8">
    <location>
        <begin position="45"/>
        <end position="65"/>
    </location>
</feature>
<keyword evidence="11" id="KW-1185">Reference proteome</keyword>
<evidence type="ECO:0000256" key="5">
    <source>
        <dbReference type="ARBA" id="ARBA00013211"/>
    </source>
</evidence>
<reference evidence="10" key="2">
    <citation type="journal article" date="2023" name="Int. J. Mol. Sci.">
        <title>De Novo Assembly and Annotation of 11 Diverse Shrub Willow (Salix) Genomes Reveals Novel Gene Organization in Sex-Linked Regions.</title>
        <authorList>
            <person name="Hyden B."/>
            <person name="Feng K."/>
            <person name="Yates T.B."/>
            <person name="Jawdy S."/>
            <person name="Cereghino C."/>
            <person name="Smart L.B."/>
            <person name="Muchero W."/>
        </authorList>
    </citation>
    <scope>NUCLEOTIDE SEQUENCE</scope>
    <source>
        <tissue evidence="10">Shoot tip</tissue>
    </source>
</reference>
<evidence type="ECO:0000313" key="10">
    <source>
        <dbReference type="EMBL" id="KAJ6716129.1"/>
    </source>
</evidence>
<evidence type="ECO:0000256" key="7">
    <source>
        <dbReference type="ARBA" id="ARBA00023315"/>
    </source>
</evidence>
<dbReference type="Pfam" id="PF16076">
    <property type="entry name" value="Acyltransf_C"/>
    <property type="match status" value="1"/>
</dbReference>
<keyword evidence="8" id="KW-0472">Membrane</keyword>
<accession>A0A9Q0YZP6</accession>
<sequence>MERLATVAVAMPCGMIFCLTGILVNIIQLCFLIIWPVSKNTYRRIVGAVTDILFLHLTFLVDWWAGLEVRIHADLETLEVIGKEKALVMPNHTCDADVLMMWLLAERFNCLRGALMVMKKSSKYLPRKSCKFEIYGWANWFNGAVFLDRNWAKDEGKLKSSFQELKDFPISFWLTIFVEGTRMTPDKLLAAQEFAISKGFPVPRNVLIPRTKGFVSAVQYMRSFVPAVYDVTVAVPKGHPIPSVKGFLRKQPSVVHFHIKRYAMNELPESDEGIAQWCKDRFVAKDAMLDKFRANGTFDGKESRDLRIPPKKSLIVVILLSCIDSIGAILLIRRFSLLSNWKGISSLAFAVAFDAILMYTFIEYTKLPEQGKVQARNGQVVKLH</sequence>
<dbReference type="PANTHER" id="PTHR10983:SF56">
    <property type="entry name" value="1-ACYLGLYCEROL-3-PHOSPHATE O-ACYLTRANSFERASE"/>
    <property type="match status" value="1"/>
</dbReference>
<comment type="pathway">
    <text evidence="3">Lipid metabolism.</text>
</comment>
<evidence type="ECO:0000256" key="8">
    <source>
        <dbReference type="SAM" id="Phobius"/>
    </source>
</evidence>
<feature type="transmembrane region" description="Helical" evidence="8">
    <location>
        <begin position="6"/>
        <end position="33"/>
    </location>
</feature>
<dbReference type="SMART" id="SM00563">
    <property type="entry name" value="PlsC"/>
    <property type="match status" value="1"/>
</dbReference>
<evidence type="ECO:0000256" key="2">
    <source>
        <dbReference type="ARBA" id="ARBA00004728"/>
    </source>
</evidence>
<protein>
    <recommendedName>
        <fullName evidence="5">1-acylglycerol-3-phosphate O-acyltransferase</fullName>
        <ecNumber evidence="5">2.3.1.51</ecNumber>
    </recommendedName>
</protein>
<reference evidence="10" key="1">
    <citation type="submission" date="2022-11" db="EMBL/GenBank/DDBJ databases">
        <authorList>
            <person name="Hyden B.L."/>
            <person name="Feng K."/>
            <person name="Yates T."/>
            <person name="Jawdy S."/>
            <person name="Smart L.B."/>
            <person name="Muchero W."/>
        </authorList>
    </citation>
    <scope>NUCLEOTIDE SEQUENCE</scope>
    <source>
        <tissue evidence="10">Shoot tip</tissue>
    </source>
</reference>
<feature type="transmembrane region" description="Helical" evidence="8">
    <location>
        <begin position="344"/>
        <end position="362"/>
    </location>
</feature>
<keyword evidence="7 10" id="KW-0012">Acyltransferase</keyword>
<comment type="similarity">
    <text evidence="4">Belongs to the 1-acyl-sn-glycerol-3-phosphate acyltransferase family.</text>
</comment>
<dbReference type="CDD" id="cd07990">
    <property type="entry name" value="LPLAT_LCLAT1-like"/>
    <property type="match status" value="1"/>
</dbReference>
<feature type="transmembrane region" description="Helical" evidence="8">
    <location>
        <begin position="314"/>
        <end position="332"/>
    </location>
</feature>
<dbReference type="GO" id="GO:0003841">
    <property type="term" value="F:1-acylglycerol-3-phosphate O-acyltransferase activity"/>
    <property type="evidence" value="ECO:0007669"/>
    <property type="project" value="UniProtKB-EC"/>
</dbReference>
<comment type="catalytic activity">
    <reaction evidence="1">
        <text>a 1-acyl-sn-glycero-3-phosphate + an acyl-CoA = a 1,2-diacyl-sn-glycero-3-phosphate + CoA</text>
        <dbReference type="Rhea" id="RHEA:19709"/>
        <dbReference type="ChEBI" id="CHEBI:57287"/>
        <dbReference type="ChEBI" id="CHEBI:57970"/>
        <dbReference type="ChEBI" id="CHEBI:58342"/>
        <dbReference type="ChEBI" id="CHEBI:58608"/>
        <dbReference type="EC" id="2.3.1.51"/>
    </reaction>
</comment>
<dbReference type="GO" id="GO:0012505">
    <property type="term" value="C:endomembrane system"/>
    <property type="evidence" value="ECO:0007669"/>
    <property type="project" value="TreeGrafter"/>
</dbReference>
<keyword evidence="8" id="KW-1133">Transmembrane helix</keyword>
<dbReference type="EMBL" id="JAPFFM010000014">
    <property type="protein sequence ID" value="KAJ6716129.1"/>
    <property type="molecule type" value="Genomic_DNA"/>
</dbReference>
<dbReference type="Proteomes" id="UP001151752">
    <property type="component" value="Chromosome 9"/>
</dbReference>
<evidence type="ECO:0000256" key="1">
    <source>
        <dbReference type="ARBA" id="ARBA00001141"/>
    </source>
</evidence>
<evidence type="ECO:0000256" key="4">
    <source>
        <dbReference type="ARBA" id="ARBA00008655"/>
    </source>
</evidence>
<dbReference type="Pfam" id="PF01553">
    <property type="entry name" value="Acyltransferase"/>
    <property type="match status" value="1"/>
</dbReference>
<evidence type="ECO:0000256" key="6">
    <source>
        <dbReference type="ARBA" id="ARBA00022679"/>
    </source>
</evidence>
<gene>
    <name evidence="10" type="ORF">OIU74_008793</name>
</gene>
<organism evidence="10 11">
    <name type="scientific">Salix koriyanagi</name>
    <dbReference type="NCBI Taxonomy" id="2511006"/>
    <lineage>
        <taxon>Eukaryota</taxon>
        <taxon>Viridiplantae</taxon>
        <taxon>Streptophyta</taxon>
        <taxon>Embryophyta</taxon>
        <taxon>Tracheophyta</taxon>
        <taxon>Spermatophyta</taxon>
        <taxon>Magnoliopsida</taxon>
        <taxon>eudicotyledons</taxon>
        <taxon>Gunneridae</taxon>
        <taxon>Pentapetalae</taxon>
        <taxon>rosids</taxon>
        <taxon>fabids</taxon>
        <taxon>Malpighiales</taxon>
        <taxon>Salicaceae</taxon>
        <taxon>Saliceae</taxon>
        <taxon>Salix</taxon>
    </lineage>
</organism>
<feature type="domain" description="Phospholipid/glycerol acyltransferase" evidence="9">
    <location>
        <begin position="86"/>
        <end position="215"/>
    </location>
</feature>
<dbReference type="InterPro" id="IPR032098">
    <property type="entry name" value="Acyltransf_C"/>
</dbReference>
<keyword evidence="8" id="KW-0812">Transmembrane</keyword>
<comment type="caution">
    <text evidence="10">The sequence shown here is derived from an EMBL/GenBank/DDBJ whole genome shotgun (WGS) entry which is preliminary data.</text>
</comment>
<evidence type="ECO:0000256" key="3">
    <source>
        <dbReference type="ARBA" id="ARBA00005189"/>
    </source>
</evidence>
<dbReference type="PANTHER" id="PTHR10983">
    <property type="entry name" value="1-ACYLGLYCEROL-3-PHOSPHATE ACYLTRANSFERASE-RELATED"/>
    <property type="match status" value="1"/>
</dbReference>
<comment type="pathway">
    <text evidence="2">Phospholipid metabolism; CDP-diacylglycerol biosynthesis; CDP-diacylglycerol from sn-glycerol 3-phosphate: step 2/3.</text>
</comment>